<evidence type="ECO:0000313" key="2">
    <source>
        <dbReference type="Proteomes" id="UP001060215"/>
    </source>
</evidence>
<accession>A0ACC0FAN3</accession>
<protein>
    <submittedName>
        <fullName evidence="1">Protein PLANT CADMIUM RESISTANCE 6</fullName>
    </submittedName>
</protein>
<comment type="caution">
    <text evidence="1">The sequence shown here is derived from an EMBL/GenBank/DDBJ whole genome shotgun (WGS) entry which is preliminary data.</text>
</comment>
<reference evidence="1 2" key="1">
    <citation type="journal article" date="2022" name="Plant J.">
        <title>Chromosome-level genome of Camellia lanceoleosa provides a valuable resource for understanding genome evolution and self-incompatibility.</title>
        <authorList>
            <person name="Gong W."/>
            <person name="Xiao S."/>
            <person name="Wang L."/>
            <person name="Liao Z."/>
            <person name="Chang Y."/>
            <person name="Mo W."/>
            <person name="Hu G."/>
            <person name="Li W."/>
            <person name="Zhao G."/>
            <person name="Zhu H."/>
            <person name="Hu X."/>
            <person name="Ji K."/>
            <person name="Xiang X."/>
            <person name="Song Q."/>
            <person name="Yuan D."/>
            <person name="Jin S."/>
            <person name="Zhang L."/>
        </authorList>
    </citation>
    <scope>NUCLEOTIDE SEQUENCE [LARGE SCALE GENOMIC DNA]</scope>
    <source>
        <strain evidence="1">SQ_2022a</strain>
    </source>
</reference>
<dbReference type="Proteomes" id="UP001060215">
    <property type="component" value="Chromosome 15"/>
</dbReference>
<name>A0ACC0FAN3_9ERIC</name>
<organism evidence="1 2">
    <name type="scientific">Camellia lanceoleosa</name>
    <dbReference type="NCBI Taxonomy" id="1840588"/>
    <lineage>
        <taxon>Eukaryota</taxon>
        <taxon>Viridiplantae</taxon>
        <taxon>Streptophyta</taxon>
        <taxon>Embryophyta</taxon>
        <taxon>Tracheophyta</taxon>
        <taxon>Spermatophyta</taxon>
        <taxon>Magnoliopsida</taxon>
        <taxon>eudicotyledons</taxon>
        <taxon>Gunneridae</taxon>
        <taxon>Pentapetalae</taxon>
        <taxon>asterids</taxon>
        <taxon>Ericales</taxon>
        <taxon>Theaceae</taxon>
        <taxon>Camellia</taxon>
    </lineage>
</organism>
<dbReference type="EMBL" id="CM045772">
    <property type="protein sequence ID" value="KAI7985193.1"/>
    <property type="molecule type" value="Genomic_DNA"/>
</dbReference>
<proteinExistence type="predicted"/>
<sequence>MGRTQGDPSPQSQPPSNPSPPQPQEYHYDQQATDDIPPPPPFEAYTDENHHHHHHHHEHGGSSDPNVTNNNQNQQHFQPPPPPPPPPPPSQPQPPQAAAQPVRFPPQFPQANNGSQPPSYPPKNPQMVAPRTPPRNYPPQGEPVQFPPPPPPSSQAAYHQASASEPVQFPPPPPPSQATYHQASEPVQFPPPPSQATYHQPQQQVQFQQQAQQQQMGAQMAYNVMPPSPMKPTVQMNGVASGFPVNQYPIPQVGTEGWKTGLFDCMDDPLNAIMTVCFPCLTFGQIAEIIDNGHTSCATSGMLYGLIAFVIGMPCLISCGYRSKLRSRYGLVESPAPDWITHFFCEHCALCQEYRELQHRGLDPSIGWLGNVARQQQQQQQVAMVAPMNQTMMG</sequence>
<evidence type="ECO:0000313" key="1">
    <source>
        <dbReference type="EMBL" id="KAI7985193.1"/>
    </source>
</evidence>
<gene>
    <name evidence="1" type="ORF">LOK49_LG14G00245</name>
</gene>
<keyword evidence="2" id="KW-1185">Reference proteome</keyword>